<evidence type="ECO:0000313" key="7">
    <source>
        <dbReference type="Proteomes" id="UP000548304"/>
    </source>
</evidence>
<evidence type="ECO:0000256" key="2">
    <source>
        <dbReference type="ARBA" id="ARBA00023284"/>
    </source>
</evidence>
<dbReference type="RefSeq" id="WP_425489912.1">
    <property type="nucleotide sequence ID" value="NZ_JACBYW010000005.1"/>
</dbReference>
<dbReference type="PROSITE" id="PS50005">
    <property type="entry name" value="TPR"/>
    <property type="match status" value="1"/>
</dbReference>
<feature type="compositionally biased region" description="Low complexity" evidence="4">
    <location>
        <begin position="12"/>
        <end position="21"/>
    </location>
</feature>
<keyword evidence="3" id="KW-0802">TPR repeat</keyword>
<evidence type="ECO:0000256" key="1">
    <source>
        <dbReference type="ARBA" id="ARBA00008987"/>
    </source>
</evidence>
<reference evidence="6 7" key="1">
    <citation type="submission" date="2020-07" db="EMBL/GenBank/DDBJ databases">
        <title>Genomic Encyclopedia of Type Strains, Phase III (KMG-III): the genomes of soil and plant-associated and newly described type strains.</title>
        <authorList>
            <person name="Whitman W."/>
        </authorList>
    </citation>
    <scope>NUCLEOTIDE SEQUENCE [LARGE SCALE GENOMIC DNA]</scope>
    <source>
        <strain evidence="6 7">CECT 8576</strain>
    </source>
</reference>
<dbReference type="SUPFAM" id="SSF48452">
    <property type="entry name" value="TPR-like"/>
    <property type="match status" value="2"/>
</dbReference>
<proteinExistence type="inferred from homology"/>
<feature type="domain" description="Thioredoxin" evidence="5">
    <location>
        <begin position="57"/>
        <end position="164"/>
    </location>
</feature>
<name>A0A852ZC62_9ACTN</name>
<dbReference type="Gene3D" id="3.40.30.10">
    <property type="entry name" value="Glutaredoxin"/>
    <property type="match status" value="1"/>
</dbReference>
<feature type="repeat" description="TPR" evidence="3">
    <location>
        <begin position="187"/>
        <end position="220"/>
    </location>
</feature>
<dbReference type="InterPro" id="IPR036249">
    <property type="entry name" value="Thioredoxin-like_sf"/>
</dbReference>
<dbReference type="Proteomes" id="UP000548304">
    <property type="component" value="Unassembled WGS sequence"/>
</dbReference>
<evidence type="ECO:0000259" key="5">
    <source>
        <dbReference type="PROSITE" id="PS51352"/>
    </source>
</evidence>
<evidence type="ECO:0000313" key="6">
    <source>
        <dbReference type="EMBL" id="NYH79613.1"/>
    </source>
</evidence>
<dbReference type="CDD" id="cd02956">
    <property type="entry name" value="ybbN"/>
    <property type="match status" value="1"/>
</dbReference>
<protein>
    <submittedName>
        <fullName evidence="6">Putative thioredoxin</fullName>
    </submittedName>
</protein>
<dbReference type="Pfam" id="PF14561">
    <property type="entry name" value="TPR_20"/>
    <property type="match status" value="1"/>
</dbReference>
<sequence length="322" mass="34566">MTRPDPRQNPDAQQSAAASSSMAGAVDLSALKNRAESSAETQRSTGSGAGSEGGDSAIVEVTESNFQAEVVDRSMQVPVVVDLWASWCQPCKQLSPVLEKLAREGGGTWVLATIDVDANQRIAQLFGAQSIPTVIAIAGGQPVEAFAGAQPEEQIRQWINSILDAQRDQLPGIRAAEEATGEEAEQEDSRFTAAEEALERGEYAAAEQAYQRILDSEPDNEQAKAALAQVRFTARAENADPAAVERAEGSPDDVDAQLAAADAELAQQRVEDAFNRLIEAVRRTSGGDRDRVREELLEMFGLFPEGDQRVANARRSLANALF</sequence>
<accession>A0A852ZC62</accession>
<dbReference type="PROSITE" id="PS51352">
    <property type="entry name" value="THIOREDOXIN_2"/>
    <property type="match status" value="1"/>
</dbReference>
<organism evidence="6 7">
    <name type="scientific">Actinopolyspora biskrensis</name>
    <dbReference type="NCBI Taxonomy" id="1470178"/>
    <lineage>
        <taxon>Bacteria</taxon>
        <taxon>Bacillati</taxon>
        <taxon>Actinomycetota</taxon>
        <taxon>Actinomycetes</taxon>
        <taxon>Actinopolysporales</taxon>
        <taxon>Actinopolysporaceae</taxon>
        <taxon>Actinopolyspora</taxon>
    </lineage>
</organism>
<dbReference type="PANTHER" id="PTHR45663">
    <property type="entry name" value="GEO12009P1"/>
    <property type="match status" value="1"/>
</dbReference>
<dbReference type="InterPro" id="IPR019734">
    <property type="entry name" value="TPR_rpt"/>
</dbReference>
<dbReference type="EMBL" id="JACBYW010000005">
    <property type="protein sequence ID" value="NYH79613.1"/>
    <property type="molecule type" value="Genomic_DNA"/>
</dbReference>
<dbReference type="Pfam" id="PF00085">
    <property type="entry name" value="Thioredoxin"/>
    <property type="match status" value="1"/>
</dbReference>
<dbReference type="AlphaFoldDB" id="A0A852ZC62"/>
<comment type="caution">
    <text evidence="6">The sequence shown here is derived from an EMBL/GenBank/DDBJ whole genome shotgun (WGS) entry which is preliminary data.</text>
</comment>
<comment type="similarity">
    <text evidence="1">Belongs to the thioredoxin family.</text>
</comment>
<gene>
    <name evidence="6" type="ORF">FHR84_002951</name>
</gene>
<dbReference type="InterPro" id="IPR013766">
    <property type="entry name" value="Thioredoxin_domain"/>
</dbReference>
<keyword evidence="7" id="KW-1185">Reference proteome</keyword>
<dbReference type="GO" id="GO:0006950">
    <property type="term" value="P:response to stress"/>
    <property type="evidence" value="ECO:0007669"/>
    <property type="project" value="UniProtKB-ARBA"/>
</dbReference>
<dbReference type="InterPro" id="IPR011990">
    <property type="entry name" value="TPR-like_helical_dom_sf"/>
</dbReference>
<feature type="region of interest" description="Disordered" evidence="4">
    <location>
        <begin position="1"/>
        <end position="55"/>
    </location>
</feature>
<evidence type="ECO:0000256" key="3">
    <source>
        <dbReference type="PROSITE-ProRule" id="PRU00339"/>
    </source>
</evidence>
<dbReference type="SUPFAM" id="SSF52833">
    <property type="entry name" value="Thioredoxin-like"/>
    <property type="match status" value="1"/>
</dbReference>
<keyword evidence="2" id="KW-0676">Redox-active center</keyword>
<dbReference type="GO" id="GO:0005737">
    <property type="term" value="C:cytoplasm"/>
    <property type="evidence" value="ECO:0007669"/>
    <property type="project" value="TreeGrafter"/>
</dbReference>
<dbReference type="GO" id="GO:0015035">
    <property type="term" value="F:protein-disulfide reductase activity"/>
    <property type="evidence" value="ECO:0007669"/>
    <property type="project" value="TreeGrafter"/>
</dbReference>
<dbReference type="PANTHER" id="PTHR45663:SF11">
    <property type="entry name" value="GEO12009P1"/>
    <property type="match status" value="1"/>
</dbReference>
<evidence type="ECO:0000256" key="4">
    <source>
        <dbReference type="SAM" id="MobiDB-lite"/>
    </source>
</evidence>
<dbReference type="Gene3D" id="1.25.40.10">
    <property type="entry name" value="Tetratricopeptide repeat domain"/>
    <property type="match status" value="2"/>
</dbReference>